<gene>
    <name evidence="5" type="primary">gfa</name>
    <name evidence="7" type="ORF">GGR00_005400</name>
</gene>
<dbReference type="InterPro" id="IPR011057">
    <property type="entry name" value="Mss4-like_sf"/>
</dbReference>
<dbReference type="PIRSF" id="PIRSF033318">
    <property type="entry name" value="Formald_GSH"/>
    <property type="match status" value="1"/>
</dbReference>
<feature type="binding site" evidence="5">
    <location>
        <position position="36"/>
    </location>
    <ligand>
        <name>Zn(2+)</name>
        <dbReference type="ChEBI" id="CHEBI:29105"/>
        <label>2</label>
        <note>catalytic</note>
    </ligand>
</feature>
<evidence type="ECO:0000313" key="8">
    <source>
        <dbReference type="Proteomes" id="UP000536262"/>
    </source>
</evidence>
<dbReference type="PROSITE" id="PS51891">
    <property type="entry name" value="CENP_V_GFA"/>
    <property type="match status" value="1"/>
</dbReference>
<comment type="caution">
    <text evidence="7">The sequence shown here is derived from an EMBL/GenBank/DDBJ whole genome shotgun (WGS) entry which is preliminary data.</text>
</comment>
<dbReference type="InterPro" id="IPR006913">
    <property type="entry name" value="CENP-V/GFA"/>
</dbReference>
<comment type="similarity">
    <text evidence="1 5">Belongs to the Gfa family.</text>
</comment>
<dbReference type="EMBL" id="JACHOU010000026">
    <property type="protein sequence ID" value="MBB6357577.1"/>
    <property type="molecule type" value="Genomic_DNA"/>
</dbReference>
<feature type="binding site" evidence="5">
    <location>
        <position position="15"/>
    </location>
    <ligand>
        <name>Zn(2+)</name>
        <dbReference type="ChEBI" id="CHEBI:29105"/>
        <label>1</label>
        <note>structural</note>
    </ligand>
</feature>
<dbReference type="Pfam" id="PF04828">
    <property type="entry name" value="GFA"/>
    <property type="match status" value="1"/>
</dbReference>
<protein>
    <recommendedName>
        <fullName evidence="5">Glutathione-dependent formaldehyde-activating enzyme</fullName>
        <ecNumber evidence="5">4.4.1.22</ecNumber>
    </recommendedName>
    <alternativeName>
        <fullName evidence="5">S-(hydroxymethyl)glutathione synthase</fullName>
    </alternativeName>
</protein>
<evidence type="ECO:0000256" key="5">
    <source>
        <dbReference type="HAMAP-Rule" id="MF_00723"/>
    </source>
</evidence>
<keyword evidence="3 5" id="KW-0862">Zinc</keyword>
<feature type="domain" description="CENP-V/GFA" evidence="6">
    <location>
        <begin position="8"/>
        <end position="154"/>
    </location>
</feature>
<feature type="binding site" evidence="5">
    <location>
        <position position="38"/>
    </location>
    <ligand>
        <name>Zn(2+)</name>
        <dbReference type="ChEBI" id="CHEBI:29105"/>
        <label>2</label>
        <note>catalytic</note>
    </ligand>
</feature>
<dbReference type="GO" id="GO:0051907">
    <property type="term" value="F:S-(hydroxymethyl)glutathione synthase activity"/>
    <property type="evidence" value="ECO:0007669"/>
    <property type="project" value="UniProtKB-UniRule"/>
</dbReference>
<comment type="function">
    <text evidence="5">Catalyzes the condensation of formaldehyde and glutathione to S-hydroxymethylglutathione.</text>
</comment>
<sequence>MKSGIAGFSGGTLTCACVYKPVRVAVKGNVAHNHACGCTKCWKPEGAKFSIVAVVPHENITVLENGDKLAVVDHSALIQRHACKDCGVHMYGPVQRDHAFKGLDFIHPERFQENGWAEPGFSAFVSSIIEAGVDPSEMDGVRARLMELGLEPYDCLSPALMDYLAAWTARKTGMLTR</sequence>
<comment type="cofactor">
    <cofactor evidence="5">
        <name>Zn(2+)</name>
        <dbReference type="ChEBI" id="CHEBI:29105"/>
    </cofactor>
    <text evidence="5">Binds 2 Zn(2+) ions per subunit.</text>
</comment>
<dbReference type="PANTHER" id="PTHR33337:SF40">
    <property type="entry name" value="CENP-V_GFA DOMAIN-CONTAINING PROTEIN-RELATED"/>
    <property type="match status" value="1"/>
</dbReference>
<feature type="binding site" evidence="5">
    <location>
        <position position="17"/>
    </location>
    <ligand>
        <name>Zn(2+)</name>
        <dbReference type="ChEBI" id="CHEBI:29105"/>
        <label>1</label>
        <note>structural</note>
    </ligand>
</feature>
<dbReference type="PANTHER" id="PTHR33337">
    <property type="entry name" value="GFA DOMAIN-CONTAINING PROTEIN"/>
    <property type="match status" value="1"/>
</dbReference>
<dbReference type="EC" id="4.4.1.22" evidence="5"/>
<evidence type="ECO:0000256" key="1">
    <source>
        <dbReference type="ARBA" id="ARBA00005495"/>
    </source>
</evidence>
<dbReference type="HAMAP" id="MF_00723">
    <property type="entry name" value="Formald_GSH"/>
    <property type="match status" value="1"/>
</dbReference>
<dbReference type="InterPro" id="IPR014185">
    <property type="entry name" value="Formald_GSH"/>
</dbReference>
<evidence type="ECO:0000259" key="6">
    <source>
        <dbReference type="PROSITE" id="PS51891"/>
    </source>
</evidence>
<keyword evidence="2 5" id="KW-0479">Metal-binding</keyword>
<dbReference type="UniPathway" id="UPA00562">
    <property type="reaction ID" value="UER00621"/>
</dbReference>
<keyword evidence="8" id="KW-1185">Reference proteome</keyword>
<comment type="pathway">
    <text evidence="5">One-carbon metabolism; formaldehyde degradation; formate from formaldehyde (glutathione route): step 1/3.</text>
</comment>
<dbReference type="Proteomes" id="UP000536262">
    <property type="component" value="Unassembled WGS sequence"/>
</dbReference>
<keyword evidence="4 5" id="KW-0456">Lyase</keyword>
<accession>A0A7X0FDF1</accession>
<evidence type="ECO:0000256" key="4">
    <source>
        <dbReference type="ARBA" id="ARBA00023239"/>
    </source>
</evidence>
<name>A0A7X0FDF1_9HYPH</name>
<feature type="binding site" evidence="5">
    <location>
        <position position="86"/>
    </location>
    <ligand>
        <name>Zn(2+)</name>
        <dbReference type="ChEBI" id="CHEBI:29105"/>
        <label>1</label>
        <note>structural</note>
    </ligand>
</feature>
<proteinExistence type="inferred from homology"/>
<dbReference type="NCBIfam" id="TIGR02820">
    <property type="entry name" value="formald_GSH"/>
    <property type="match status" value="1"/>
</dbReference>
<feature type="binding site" evidence="5">
    <location>
        <position position="41"/>
    </location>
    <ligand>
        <name>Zn(2+)</name>
        <dbReference type="ChEBI" id="CHEBI:29105"/>
        <label>2</label>
        <note>catalytic</note>
    </ligand>
</feature>
<dbReference type="SUPFAM" id="SSF51316">
    <property type="entry name" value="Mss4-like"/>
    <property type="match status" value="1"/>
</dbReference>
<evidence type="ECO:0000256" key="3">
    <source>
        <dbReference type="ARBA" id="ARBA00022833"/>
    </source>
</evidence>
<dbReference type="Gene3D" id="3.90.1590.10">
    <property type="entry name" value="glutathione-dependent formaldehyde- activating enzyme (gfa)"/>
    <property type="match status" value="1"/>
</dbReference>
<comment type="catalytic activity">
    <reaction evidence="5">
        <text>S-(hydroxymethyl)glutathione = glutathione + formaldehyde</text>
        <dbReference type="Rhea" id="RHEA:22488"/>
        <dbReference type="ChEBI" id="CHEBI:16842"/>
        <dbReference type="ChEBI" id="CHEBI:57925"/>
        <dbReference type="ChEBI" id="CHEBI:58758"/>
        <dbReference type="EC" id="4.4.1.22"/>
    </reaction>
</comment>
<dbReference type="GO" id="GO:0008270">
    <property type="term" value="F:zinc ion binding"/>
    <property type="evidence" value="ECO:0007669"/>
    <property type="project" value="UniProtKB-UniRule"/>
</dbReference>
<feature type="binding site" evidence="5">
    <location>
        <position position="83"/>
    </location>
    <ligand>
        <name>Zn(2+)</name>
        <dbReference type="ChEBI" id="CHEBI:29105"/>
        <label>1</label>
        <note>structural</note>
    </ligand>
</feature>
<reference evidence="7 8" key="1">
    <citation type="submission" date="2020-08" db="EMBL/GenBank/DDBJ databases">
        <title>Genomic Encyclopedia of Type Strains, Phase IV (KMG-IV): sequencing the most valuable type-strain genomes for metagenomic binning, comparative biology and taxonomic classification.</title>
        <authorList>
            <person name="Goeker M."/>
        </authorList>
    </citation>
    <scope>NUCLEOTIDE SEQUENCE [LARGE SCALE GENOMIC DNA]</scope>
    <source>
        <strain evidence="7 8">DSM 7051</strain>
    </source>
</reference>
<dbReference type="NCBIfam" id="NF003829">
    <property type="entry name" value="PRK05417.1"/>
    <property type="match status" value="1"/>
</dbReference>
<evidence type="ECO:0000313" key="7">
    <source>
        <dbReference type="EMBL" id="MBB6357577.1"/>
    </source>
</evidence>
<evidence type="ECO:0000256" key="2">
    <source>
        <dbReference type="ARBA" id="ARBA00022723"/>
    </source>
</evidence>
<organism evidence="7 8">
    <name type="scientific">Aminobacter aganoensis</name>
    <dbReference type="NCBI Taxonomy" id="83264"/>
    <lineage>
        <taxon>Bacteria</taxon>
        <taxon>Pseudomonadati</taxon>
        <taxon>Pseudomonadota</taxon>
        <taxon>Alphaproteobacteria</taxon>
        <taxon>Hyphomicrobiales</taxon>
        <taxon>Phyllobacteriaceae</taxon>
        <taxon>Aminobacter</taxon>
    </lineage>
</organism>
<dbReference type="PROSITE" id="PS51257">
    <property type="entry name" value="PROKAR_LIPOPROTEIN"/>
    <property type="match status" value="1"/>
</dbReference>
<dbReference type="GO" id="GO:0046294">
    <property type="term" value="P:formaldehyde catabolic process"/>
    <property type="evidence" value="ECO:0007669"/>
    <property type="project" value="UniProtKB-UniRule"/>
</dbReference>
<dbReference type="AlphaFoldDB" id="A0A7X0FDF1"/>